<feature type="signal peptide" evidence="1">
    <location>
        <begin position="1"/>
        <end position="23"/>
    </location>
</feature>
<protein>
    <submittedName>
        <fullName evidence="2">Uncharacterized protein</fullName>
    </submittedName>
</protein>
<evidence type="ECO:0000313" key="3">
    <source>
        <dbReference type="Proteomes" id="UP000730482"/>
    </source>
</evidence>
<dbReference type="RefSeq" id="WP_212022359.1">
    <property type="nucleotide sequence ID" value="NZ_JAAFYZ010000451.1"/>
</dbReference>
<accession>A0ABS5L8K6</accession>
<gene>
    <name evidence="2" type="ORF">KGQ19_48375</name>
</gene>
<keyword evidence="1" id="KW-0732">Signal</keyword>
<keyword evidence="3" id="KW-1185">Reference proteome</keyword>
<evidence type="ECO:0000256" key="1">
    <source>
        <dbReference type="SAM" id="SignalP"/>
    </source>
</evidence>
<dbReference type="EMBL" id="JAAFYZ010000451">
    <property type="protein sequence ID" value="MBS2554696.1"/>
    <property type="molecule type" value="Genomic_DNA"/>
</dbReference>
<proteinExistence type="predicted"/>
<feature type="chain" id="PRO_5045443755" evidence="1">
    <location>
        <begin position="24"/>
        <end position="241"/>
    </location>
</feature>
<sequence>MPKRYWMGAVLSVALGAAIAATAVVTTSGSSQAAKPVPVAPSQLADESILALWRTKPVEQVFPSTVTLGSQYLRLGIAPAAGCDVLPKAFGDELATDAPGTSCVKVLRATYTDITQTVFATVGVVVVGGDASARDKVWRQWTPDADARRPELMPDVFPVPATAAAGFADNQRVTWNSQASNDGSYLVYVVSGFADGRAGSTAAQLRTGSGKALVADSPPVQAASGLSDLFAGEFSNAGKGQ</sequence>
<reference evidence="2 3" key="1">
    <citation type="submission" date="2020-02" db="EMBL/GenBank/DDBJ databases">
        <title>Acidophilic actinobacteria isolated from forest soil.</title>
        <authorList>
            <person name="Golinska P."/>
        </authorList>
    </citation>
    <scope>NUCLEOTIDE SEQUENCE [LARGE SCALE GENOMIC DNA]</scope>
    <source>
        <strain evidence="2 3">NL8</strain>
    </source>
</reference>
<name>A0ABS5L8K6_9ACTN</name>
<organism evidence="2 3">
    <name type="scientific">Catenulispora pinistramenti</name>
    <dbReference type="NCBI Taxonomy" id="2705254"/>
    <lineage>
        <taxon>Bacteria</taxon>
        <taxon>Bacillati</taxon>
        <taxon>Actinomycetota</taxon>
        <taxon>Actinomycetes</taxon>
        <taxon>Catenulisporales</taxon>
        <taxon>Catenulisporaceae</taxon>
        <taxon>Catenulispora</taxon>
    </lineage>
</organism>
<comment type="caution">
    <text evidence="2">The sequence shown here is derived from an EMBL/GenBank/DDBJ whole genome shotgun (WGS) entry which is preliminary data.</text>
</comment>
<evidence type="ECO:0000313" key="2">
    <source>
        <dbReference type="EMBL" id="MBS2554696.1"/>
    </source>
</evidence>
<dbReference type="Proteomes" id="UP000730482">
    <property type="component" value="Unassembled WGS sequence"/>
</dbReference>